<dbReference type="EMBL" id="MBTF01000004">
    <property type="protein sequence ID" value="OOQ60904.1"/>
    <property type="molecule type" value="Genomic_DNA"/>
</dbReference>
<gene>
    <name evidence="1" type="ORF">BC343_23370</name>
</gene>
<dbReference type="AlphaFoldDB" id="A0A1S9PIY1"/>
<dbReference type="STRING" id="1792845.BC343_23370"/>
<reference evidence="1 2" key="1">
    <citation type="submission" date="2016-07" db="EMBL/GenBank/DDBJ databases">
        <title>Genomic analysis of zinc-resistant bacterium Mucilaginibacter pedocola TBZ30.</title>
        <authorList>
            <person name="Huang J."/>
            <person name="Tang J."/>
        </authorList>
    </citation>
    <scope>NUCLEOTIDE SEQUENCE [LARGE SCALE GENOMIC DNA]</scope>
    <source>
        <strain evidence="1 2">TBZ30</strain>
    </source>
</reference>
<dbReference type="Proteomes" id="UP000189739">
    <property type="component" value="Unassembled WGS sequence"/>
</dbReference>
<protein>
    <recommendedName>
        <fullName evidence="3">DUF3291 domain-containing protein</fullName>
    </recommendedName>
</protein>
<proteinExistence type="predicted"/>
<sequence>MRYIKTVNGFAGGMELLDKNLTFWTATVWHSEADMKAFRSGEPHKKAMRNLPHWCDEAAYAHWQQQENTPPDWDIVHEMLLAEGRLSKVKYPSIQQGVMAYPPPKWRKTQRILASKALA</sequence>
<evidence type="ECO:0000313" key="2">
    <source>
        <dbReference type="Proteomes" id="UP000189739"/>
    </source>
</evidence>
<evidence type="ECO:0008006" key="3">
    <source>
        <dbReference type="Google" id="ProtNLM"/>
    </source>
</evidence>
<name>A0A1S9PIY1_9SPHI</name>
<evidence type="ECO:0000313" key="1">
    <source>
        <dbReference type="EMBL" id="OOQ60904.1"/>
    </source>
</evidence>
<organism evidence="1 2">
    <name type="scientific">Mucilaginibacter pedocola</name>
    <dbReference type="NCBI Taxonomy" id="1792845"/>
    <lineage>
        <taxon>Bacteria</taxon>
        <taxon>Pseudomonadati</taxon>
        <taxon>Bacteroidota</taxon>
        <taxon>Sphingobacteriia</taxon>
        <taxon>Sphingobacteriales</taxon>
        <taxon>Sphingobacteriaceae</taxon>
        <taxon>Mucilaginibacter</taxon>
    </lineage>
</organism>
<keyword evidence="2" id="KW-1185">Reference proteome</keyword>
<accession>A0A1S9PIY1</accession>
<dbReference type="InterPro" id="IPR011008">
    <property type="entry name" value="Dimeric_a/b-barrel"/>
</dbReference>
<dbReference type="SUPFAM" id="SSF54909">
    <property type="entry name" value="Dimeric alpha+beta barrel"/>
    <property type="match status" value="1"/>
</dbReference>
<comment type="caution">
    <text evidence="1">The sequence shown here is derived from an EMBL/GenBank/DDBJ whole genome shotgun (WGS) entry which is preliminary data.</text>
</comment>